<dbReference type="InterPro" id="IPR001507">
    <property type="entry name" value="ZP_dom"/>
</dbReference>
<evidence type="ECO:0000256" key="2">
    <source>
        <dbReference type="ARBA" id="ARBA00023157"/>
    </source>
</evidence>
<dbReference type="AlphaFoldDB" id="E4XBF5"/>
<evidence type="ECO:0000313" key="4">
    <source>
        <dbReference type="EMBL" id="CBY08930.1"/>
    </source>
</evidence>
<protein>
    <recommendedName>
        <fullName evidence="3">ZP domain-containing protein</fullName>
    </recommendedName>
</protein>
<dbReference type="PANTHER" id="PTHR14002:SF54">
    <property type="entry name" value="ZONA PELLUCIDA SPERM-BINDING PROTEIN 2"/>
    <property type="match status" value="1"/>
</dbReference>
<dbReference type="PROSITE" id="PS51034">
    <property type="entry name" value="ZP_2"/>
    <property type="match status" value="1"/>
</dbReference>
<dbReference type="PANTHER" id="PTHR14002">
    <property type="entry name" value="ENDOGLIN/TGF-BETA RECEPTOR TYPE III"/>
    <property type="match status" value="1"/>
</dbReference>
<dbReference type="Pfam" id="PF00100">
    <property type="entry name" value="Zona_pellucida"/>
    <property type="match status" value="1"/>
</dbReference>
<name>E4XBF5_OIKDI</name>
<evidence type="ECO:0000259" key="3">
    <source>
        <dbReference type="PROSITE" id="PS51034"/>
    </source>
</evidence>
<dbReference type="InterPro" id="IPR042235">
    <property type="entry name" value="ZP-C_dom"/>
</dbReference>
<accession>E4XBF5</accession>
<reference evidence="4" key="1">
    <citation type="journal article" date="2010" name="Science">
        <title>Plasticity of animal genome architecture unmasked by rapid evolution of a pelagic tunicate.</title>
        <authorList>
            <person name="Denoeud F."/>
            <person name="Henriet S."/>
            <person name="Mungpakdee S."/>
            <person name="Aury J.M."/>
            <person name="Da Silva C."/>
            <person name="Brinkmann H."/>
            <person name="Mikhaleva J."/>
            <person name="Olsen L.C."/>
            <person name="Jubin C."/>
            <person name="Canestro C."/>
            <person name="Bouquet J.M."/>
            <person name="Danks G."/>
            <person name="Poulain J."/>
            <person name="Campsteijn C."/>
            <person name="Adamski M."/>
            <person name="Cross I."/>
            <person name="Yadetie F."/>
            <person name="Muffato M."/>
            <person name="Louis A."/>
            <person name="Butcher S."/>
            <person name="Tsagkogeorga G."/>
            <person name="Konrad A."/>
            <person name="Singh S."/>
            <person name="Jensen M.F."/>
            <person name="Cong E.H."/>
            <person name="Eikeseth-Otteraa H."/>
            <person name="Noel B."/>
            <person name="Anthouard V."/>
            <person name="Porcel B.M."/>
            <person name="Kachouri-Lafond R."/>
            <person name="Nishino A."/>
            <person name="Ugolini M."/>
            <person name="Chourrout P."/>
            <person name="Nishida H."/>
            <person name="Aasland R."/>
            <person name="Huzurbazar S."/>
            <person name="Westhof E."/>
            <person name="Delsuc F."/>
            <person name="Lehrach H."/>
            <person name="Reinhardt R."/>
            <person name="Weissenbach J."/>
            <person name="Roy S.W."/>
            <person name="Artiguenave F."/>
            <person name="Postlethwait J.H."/>
            <person name="Manak J.R."/>
            <person name="Thompson E.M."/>
            <person name="Jaillon O."/>
            <person name="Du Pasquier L."/>
            <person name="Boudinot P."/>
            <person name="Liberles D.A."/>
            <person name="Volff J.N."/>
            <person name="Philippe H."/>
            <person name="Lenhard B."/>
            <person name="Roest Crollius H."/>
            <person name="Wincker P."/>
            <person name="Chourrout D."/>
        </authorList>
    </citation>
    <scope>NUCLEOTIDE SEQUENCE [LARGE SCALE GENOMIC DNA]</scope>
</reference>
<organism evidence="4">
    <name type="scientific">Oikopleura dioica</name>
    <name type="common">Tunicate</name>
    <dbReference type="NCBI Taxonomy" id="34765"/>
    <lineage>
        <taxon>Eukaryota</taxon>
        <taxon>Metazoa</taxon>
        <taxon>Chordata</taxon>
        <taxon>Tunicata</taxon>
        <taxon>Appendicularia</taxon>
        <taxon>Copelata</taxon>
        <taxon>Oikopleuridae</taxon>
        <taxon>Oikopleura</taxon>
    </lineage>
</organism>
<dbReference type="Gene3D" id="2.60.40.4100">
    <property type="entry name" value="Zona pellucida, ZP-C domain"/>
    <property type="match status" value="1"/>
</dbReference>
<keyword evidence="5" id="KW-1185">Reference proteome</keyword>
<gene>
    <name evidence="4" type="ORF">GSOID_T00006455001</name>
</gene>
<dbReference type="OrthoDB" id="9987373at2759"/>
<feature type="domain" description="ZP" evidence="3">
    <location>
        <begin position="1"/>
        <end position="104"/>
    </location>
</feature>
<keyword evidence="2" id="KW-1015">Disulfide bond</keyword>
<dbReference type="InParanoid" id="E4XBF5"/>
<dbReference type="Proteomes" id="UP000001307">
    <property type="component" value="Unassembled WGS sequence"/>
</dbReference>
<sequence>MYDPLRRPEIVLSIQTCFATDSPDFSDMNKLHNLIASMCTHPDDETVQILENGVSDRARFSFKMFRFTESFSYIYLHCEVKVCNSTAETCVGSQGLCHGGEWERKKRSAEEAAPSPGDTQQFISRGPLIAYMQENAGEGRVQVESNQNHPLY</sequence>
<dbReference type="EMBL" id="FN653034">
    <property type="protein sequence ID" value="CBY08930.1"/>
    <property type="molecule type" value="Genomic_DNA"/>
</dbReference>
<proteinExistence type="predicted"/>
<keyword evidence="1" id="KW-0732">Signal</keyword>
<evidence type="ECO:0000313" key="5">
    <source>
        <dbReference type="Proteomes" id="UP000001307"/>
    </source>
</evidence>
<dbReference type="InterPro" id="IPR055355">
    <property type="entry name" value="ZP-C"/>
</dbReference>
<evidence type="ECO:0000256" key="1">
    <source>
        <dbReference type="ARBA" id="ARBA00022729"/>
    </source>
</evidence>